<keyword evidence="6" id="KW-1185">Reference proteome</keyword>
<gene>
    <name evidence="5" type="ORF">AALO_G00050090</name>
</gene>
<dbReference type="InterPro" id="IPR027296">
    <property type="entry name" value="DFF-C"/>
</dbReference>
<evidence type="ECO:0000256" key="2">
    <source>
        <dbReference type="PROSITE-ProRule" id="PRU00447"/>
    </source>
</evidence>
<evidence type="ECO:0000313" key="5">
    <source>
        <dbReference type="EMBL" id="KAG5281905.1"/>
    </source>
</evidence>
<dbReference type="Pfam" id="PF02017">
    <property type="entry name" value="CIDE-N"/>
    <property type="match status" value="1"/>
</dbReference>
<dbReference type="SUPFAM" id="SSF81783">
    <property type="entry name" value="C-terminal domain of DFF45/ICAD (DFF-C domain)"/>
    <property type="match status" value="1"/>
</dbReference>
<evidence type="ECO:0000256" key="3">
    <source>
        <dbReference type="SAM" id="MobiDB-lite"/>
    </source>
</evidence>
<dbReference type="AlphaFoldDB" id="A0AAV6H3M7"/>
<organism evidence="5 6">
    <name type="scientific">Alosa alosa</name>
    <name type="common">allis shad</name>
    <dbReference type="NCBI Taxonomy" id="278164"/>
    <lineage>
        <taxon>Eukaryota</taxon>
        <taxon>Metazoa</taxon>
        <taxon>Chordata</taxon>
        <taxon>Craniata</taxon>
        <taxon>Vertebrata</taxon>
        <taxon>Euteleostomi</taxon>
        <taxon>Actinopterygii</taxon>
        <taxon>Neopterygii</taxon>
        <taxon>Teleostei</taxon>
        <taxon>Clupei</taxon>
        <taxon>Clupeiformes</taxon>
        <taxon>Clupeoidei</taxon>
        <taxon>Clupeidae</taxon>
        <taxon>Alosa</taxon>
    </lineage>
</organism>
<feature type="domain" description="CIDE-N" evidence="4">
    <location>
        <begin position="3"/>
        <end position="81"/>
    </location>
</feature>
<accession>A0AAV6H3M7</accession>
<evidence type="ECO:0000313" key="6">
    <source>
        <dbReference type="Proteomes" id="UP000823561"/>
    </source>
</evidence>
<sequence>MAELKPCKVCNFSRQKSVGLVVYSLDQLKVKGGETLGFSPDTSVSVVLEDDGTIVEDDAYFLCLPVNTKFMLLHGKESWVPINKIDGGTAWLSRESIALDDDEVDTVFSETDAWQSLAAQLKHNLASIILLSDAELQTLVDVPCTDLASALGFPQKKAQALQDTLQTVLDRREESRQSKELLQLYLKTVEKEREQEASQEGEDDDAVETDDMDEVDSVSGFHTRTLMVLKGKTSPETRLSNQELQMVVNKGAASLKRILGWDADRTTALVQACEAELEGRLQQVQALASLSAQSQQPSDTSSTEDADKIKAKRSK</sequence>
<dbReference type="InterPro" id="IPR015121">
    <property type="entry name" value="DNA_fragmentation_mid_dom"/>
</dbReference>
<dbReference type="PANTHER" id="PTHR12306">
    <property type="entry name" value="CELL DEATH ACTIVATOR CIDE"/>
    <property type="match status" value="1"/>
</dbReference>
<dbReference type="InterPro" id="IPR003508">
    <property type="entry name" value="CIDE-N_dom"/>
</dbReference>
<dbReference type="Pfam" id="PF09033">
    <property type="entry name" value="DFF-C"/>
    <property type="match status" value="1"/>
</dbReference>
<evidence type="ECO:0000259" key="4">
    <source>
        <dbReference type="PROSITE" id="PS51135"/>
    </source>
</evidence>
<dbReference type="SUPFAM" id="SSF54277">
    <property type="entry name" value="CAD &amp; PB1 domains"/>
    <property type="match status" value="1"/>
</dbReference>
<dbReference type="EMBL" id="JADWDJ010000004">
    <property type="protein sequence ID" value="KAG5281905.1"/>
    <property type="molecule type" value="Genomic_DNA"/>
</dbReference>
<dbReference type="SMART" id="SM00266">
    <property type="entry name" value="CAD"/>
    <property type="match status" value="1"/>
</dbReference>
<dbReference type="Gene3D" id="3.10.20.10">
    <property type="match status" value="1"/>
</dbReference>
<reference evidence="5" key="1">
    <citation type="submission" date="2020-10" db="EMBL/GenBank/DDBJ databases">
        <title>Chromosome-scale genome assembly of the Allis shad, Alosa alosa.</title>
        <authorList>
            <person name="Margot Z."/>
            <person name="Christophe K."/>
            <person name="Cabau C."/>
            <person name="Louis A."/>
            <person name="Berthelot C."/>
            <person name="Parey E."/>
            <person name="Roest Crollius H."/>
            <person name="Montfort J."/>
            <person name="Robinson-Rechavi M."/>
            <person name="Bucao C."/>
            <person name="Bouchez O."/>
            <person name="Gislard M."/>
            <person name="Lluch J."/>
            <person name="Milhes M."/>
            <person name="Lampietro C."/>
            <person name="Lopez Roques C."/>
            <person name="Donnadieu C."/>
            <person name="Braasch I."/>
            <person name="Desvignes T."/>
            <person name="Postlethwait J."/>
            <person name="Bobe J."/>
            <person name="Guiguen Y."/>
        </authorList>
    </citation>
    <scope>NUCLEOTIDE SEQUENCE</scope>
    <source>
        <strain evidence="5">M-15738</strain>
        <tissue evidence="5">Blood</tissue>
    </source>
</reference>
<dbReference type="GO" id="GO:0042981">
    <property type="term" value="P:regulation of apoptotic process"/>
    <property type="evidence" value="ECO:0007669"/>
    <property type="project" value="TreeGrafter"/>
</dbReference>
<dbReference type="PANTHER" id="PTHR12306:SF16">
    <property type="entry name" value="DNAATION FACTOR SUBUNIT ALPHA"/>
    <property type="match status" value="1"/>
</dbReference>
<evidence type="ECO:0000256" key="1">
    <source>
        <dbReference type="ARBA" id="ARBA00022703"/>
    </source>
</evidence>
<dbReference type="Proteomes" id="UP000823561">
    <property type="component" value="Chromosome 4"/>
</dbReference>
<dbReference type="Gene3D" id="1.10.1490.10">
    <property type="entry name" value="C-terminal domain of DFF45/ICAD (DFF-C domain)"/>
    <property type="match status" value="2"/>
</dbReference>
<feature type="region of interest" description="Disordered" evidence="3">
    <location>
        <begin position="289"/>
        <end position="315"/>
    </location>
</feature>
<dbReference type="PROSITE" id="PS51135">
    <property type="entry name" value="CIDE_N"/>
    <property type="match status" value="1"/>
</dbReference>
<dbReference type="GO" id="GO:0006915">
    <property type="term" value="P:apoptotic process"/>
    <property type="evidence" value="ECO:0007669"/>
    <property type="project" value="UniProtKB-UniRule"/>
</dbReference>
<protein>
    <recommendedName>
        <fullName evidence="4">CIDE-N domain-containing protein</fullName>
    </recommendedName>
</protein>
<keyword evidence="1 2" id="KW-0053">Apoptosis</keyword>
<proteinExistence type="predicted"/>
<name>A0AAV6H3M7_9TELE</name>
<comment type="caution">
    <text evidence="5">The sequence shown here is derived from an EMBL/GenBank/DDBJ whole genome shotgun (WGS) entry which is preliminary data.</text>
</comment>